<evidence type="ECO:0008006" key="2">
    <source>
        <dbReference type="Google" id="ProtNLM"/>
    </source>
</evidence>
<evidence type="ECO:0000313" key="1">
    <source>
        <dbReference type="EMBL" id="HHM95874.1"/>
    </source>
</evidence>
<sequence length="157" mass="17292">MSEQASDVIAQELALRFRVLARALDRFDRLEGEREFVGWLAQLAGDQRTLEAVSTTLTLQAVQAAAEEGNYRLLRLLGTEEAVSLARLCDASGLDRASLYLRLGRLAHAGLVILELDGESVRSTPLGRTLSHWLGTVITETRERIAEWLELVGSTTS</sequence>
<name>A0A7C5VTY5_THERO</name>
<organism evidence="1">
    <name type="scientific">Thermomicrobium roseum</name>
    <dbReference type="NCBI Taxonomy" id="500"/>
    <lineage>
        <taxon>Bacteria</taxon>
        <taxon>Pseudomonadati</taxon>
        <taxon>Thermomicrobiota</taxon>
        <taxon>Thermomicrobia</taxon>
        <taxon>Thermomicrobiales</taxon>
        <taxon>Thermomicrobiaceae</taxon>
        <taxon>Thermomicrobium</taxon>
    </lineage>
</organism>
<dbReference type="AlphaFoldDB" id="A0A7C5VTY5"/>
<dbReference type="InterPro" id="IPR036390">
    <property type="entry name" value="WH_DNA-bd_sf"/>
</dbReference>
<gene>
    <name evidence="1" type="ORF">ENM21_01455</name>
</gene>
<dbReference type="Gene3D" id="1.10.10.10">
    <property type="entry name" value="Winged helix-like DNA-binding domain superfamily/Winged helix DNA-binding domain"/>
    <property type="match status" value="1"/>
</dbReference>
<proteinExistence type="predicted"/>
<accession>A0A7C5VTY5</accession>
<comment type="caution">
    <text evidence="1">The sequence shown here is derived from an EMBL/GenBank/DDBJ whole genome shotgun (WGS) entry which is preliminary data.</text>
</comment>
<dbReference type="SUPFAM" id="SSF46785">
    <property type="entry name" value="Winged helix' DNA-binding domain"/>
    <property type="match status" value="1"/>
</dbReference>
<dbReference type="EMBL" id="DRWX01000072">
    <property type="protein sequence ID" value="HHM95874.1"/>
    <property type="molecule type" value="Genomic_DNA"/>
</dbReference>
<dbReference type="InterPro" id="IPR036388">
    <property type="entry name" value="WH-like_DNA-bd_sf"/>
</dbReference>
<protein>
    <recommendedName>
        <fullName evidence="2">ArsR family transcriptional regulator</fullName>
    </recommendedName>
</protein>
<reference evidence="1" key="1">
    <citation type="journal article" date="2020" name="mSystems">
        <title>Genome- and Community-Level Interaction Insights into Carbon Utilization and Element Cycling Functions of Hydrothermarchaeota in Hydrothermal Sediment.</title>
        <authorList>
            <person name="Zhou Z."/>
            <person name="Liu Y."/>
            <person name="Xu W."/>
            <person name="Pan J."/>
            <person name="Luo Z.H."/>
            <person name="Li M."/>
        </authorList>
    </citation>
    <scope>NUCLEOTIDE SEQUENCE [LARGE SCALE GENOMIC DNA]</scope>
    <source>
        <strain evidence="1">SpSt-1065</strain>
    </source>
</reference>